<reference evidence="2" key="1">
    <citation type="submission" date="2023-09" db="EMBL/GenBank/DDBJ databases">
        <title>Streptococcus_parasanguinius_hifiasm_complete_genome_Zymo_Research_ D6332.</title>
        <authorList>
            <person name="Damerum A."/>
        </authorList>
    </citation>
    <scope>NUCLEOTIDE SEQUENCE</scope>
    <source>
        <strain evidence="2">B-1756</strain>
    </source>
</reference>
<name>A0AAX4AYH0_STRPA</name>
<dbReference type="RefSeq" id="WP_003009357.1">
    <property type="nucleotide sequence ID" value="NZ_CP133988.1"/>
</dbReference>
<protein>
    <recommendedName>
        <fullName evidence="4">Lipoprotein</fullName>
    </recommendedName>
</protein>
<evidence type="ECO:0000313" key="3">
    <source>
        <dbReference type="Proteomes" id="UP001248323"/>
    </source>
</evidence>
<gene>
    <name evidence="2" type="ORF">RDV49_02070</name>
</gene>
<proteinExistence type="predicted"/>
<dbReference type="Proteomes" id="UP001248323">
    <property type="component" value="Chromosome"/>
</dbReference>
<feature type="signal peptide" evidence="1">
    <location>
        <begin position="1"/>
        <end position="23"/>
    </location>
</feature>
<feature type="chain" id="PRO_5044005138" description="Lipoprotein" evidence="1">
    <location>
        <begin position="24"/>
        <end position="234"/>
    </location>
</feature>
<keyword evidence="1" id="KW-0732">Signal</keyword>
<dbReference type="EMBL" id="CP133988">
    <property type="protein sequence ID" value="WNB83666.1"/>
    <property type="molecule type" value="Genomic_DNA"/>
</dbReference>
<accession>A0AAX4AYH0</accession>
<sequence length="234" mass="26791">MMLKHYKKLFLAFVALFSVFVLASCSQKQSNSQSAAQTEAPKVETIAGEWESVYELDSLQKAFFPKGMKSYTFAKFIEAFKDFKMKLSVDGTSAKLSYQYDSKKFAKAFYEISKDKNKMTEDEFVSRYINGQTEFVQNFKKYKASMDTSTGTYSYEATGTIDESAKTVTFDEGLIILDSFPLTTADKDHRFDPATYNYEVKDGILTIYADMKTKDNLPVHFELNFKRVPSTEKK</sequence>
<evidence type="ECO:0008006" key="4">
    <source>
        <dbReference type="Google" id="ProtNLM"/>
    </source>
</evidence>
<evidence type="ECO:0000313" key="2">
    <source>
        <dbReference type="EMBL" id="WNB83666.1"/>
    </source>
</evidence>
<organism evidence="2 3">
    <name type="scientific">Streptococcus parasanguinis</name>
    <dbReference type="NCBI Taxonomy" id="1318"/>
    <lineage>
        <taxon>Bacteria</taxon>
        <taxon>Bacillati</taxon>
        <taxon>Bacillota</taxon>
        <taxon>Bacilli</taxon>
        <taxon>Lactobacillales</taxon>
        <taxon>Streptococcaceae</taxon>
        <taxon>Streptococcus</taxon>
    </lineage>
</organism>
<dbReference type="PROSITE" id="PS51257">
    <property type="entry name" value="PROKAR_LIPOPROTEIN"/>
    <property type="match status" value="1"/>
</dbReference>
<dbReference type="AlphaFoldDB" id="A0AAX4AYH0"/>
<evidence type="ECO:0000256" key="1">
    <source>
        <dbReference type="SAM" id="SignalP"/>
    </source>
</evidence>